<name>A0A058Z330_FONAL</name>
<evidence type="ECO:0000256" key="2">
    <source>
        <dbReference type="ARBA" id="ARBA00023004"/>
    </source>
</evidence>
<evidence type="ECO:0000256" key="1">
    <source>
        <dbReference type="ARBA" id="ARBA00022723"/>
    </source>
</evidence>
<evidence type="ECO:0000259" key="4">
    <source>
        <dbReference type="PROSITE" id="PS51007"/>
    </source>
</evidence>
<keyword evidence="6" id="KW-1185">Reference proteome</keyword>
<dbReference type="PANTHER" id="PTHR16537:SF1">
    <property type="entry name" value="PROTEIN ZNRD2"/>
    <property type="match status" value="1"/>
</dbReference>
<dbReference type="GO" id="GO:0046872">
    <property type="term" value="F:metal ion binding"/>
    <property type="evidence" value="ECO:0007669"/>
    <property type="project" value="UniProtKB-KW"/>
</dbReference>
<dbReference type="InterPro" id="IPR009563">
    <property type="entry name" value="SSSCA1"/>
</dbReference>
<gene>
    <name evidence="5" type="ORF">H696_04961</name>
</gene>
<accession>A0A058Z330</accession>
<reference evidence="5" key="1">
    <citation type="submission" date="2013-04" db="EMBL/GenBank/DDBJ databases">
        <title>The Genome Sequence of Fonticula alba ATCC 38817.</title>
        <authorList>
            <consortium name="The Broad Institute Genomics Platform"/>
            <person name="Russ C."/>
            <person name="Cuomo C."/>
            <person name="Burger G."/>
            <person name="Gray M.W."/>
            <person name="Holland P.W.H."/>
            <person name="King N."/>
            <person name="Lang F.B.F."/>
            <person name="Roger A.J."/>
            <person name="Ruiz-Trillo I."/>
            <person name="Brown M."/>
            <person name="Walker B."/>
            <person name="Young S."/>
            <person name="Zeng Q."/>
            <person name="Gargeya S."/>
            <person name="Fitzgerald M."/>
            <person name="Haas B."/>
            <person name="Abouelleil A."/>
            <person name="Allen A.W."/>
            <person name="Alvarado L."/>
            <person name="Arachchi H.M."/>
            <person name="Berlin A.M."/>
            <person name="Chapman S.B."/>
            <person name="Gainer-Dewar J."/>
            <person name="Goldberg J."/>
            <person name="Griggs A."/>
            <person name="Gujja S."/>
            <person name="Hansen M."/>
            <person name="Howarth C."/>
            <person name="Imamovic A."/>
            <person name="Ireland A."/>
            <person name="Larimer J."/>
            <person name="McCowan C."/>
            <person name="Murphy C."/>
            <person name="Pearson M."/>
            <person name="Poon T.W."/>
            <person name="Priest M."/>
            <person name="Roberts A."/>
            <person name="Saif S."/>
            <person name="Shea T."/>
            <person name="Sisk P."/>
            <person name="Sykes S."/>
            <person name="Wortman J."/>
            <person name="Nusbaum C."/>
            <person name="Birren B."/>
        </authorList>
    </citation>
    <scope>NUCLEOTIDE SEQUENCE [LARGE SCALE GENOMIC DNA]</scope>
    <source>
        <strain evidence="5">ATCC 38817</strain>
    </source>
</reference>
<sequence>MSSSDISALLGKKLLAGWTMLGEHCPNCHTVPLMSLRSSKEMHCVKCLTVFVHQNDALEVVGPVMHTAPPGAAAPVPAAAAPAAAAPAAAAPAAAAPAAAAPAAAAPAAAPTPASVAAPAPATAPSSDADTLALLRAAKLSIARAIASKARSLETACPNSISAISQDLERLFHQLTAANNAINQETGGQ</sequence>
<protein>
    <recommendedName>
        <fullName evidence="4">Cytochrome c domain-containing protein</fullName>
    </recommendedName>
</protein>
<feature type="domain" description="Cytochrome c" evidence="4">
    <location>
        <begin position="6"/>
        <end position="139"/>
    </location>
</feature>
<dbReference type="GeneID" id="20529686"/>
<dbReference type="InterPro" id="IPR051888">
    <property type="entry name" value="UPF0148_domain"/>
</dbReference>
<evidence type="ECO:0000313" key="6">
    <source>
        <dbReference type="Proteomes" id="UP000030693"/>
    </source>
</evidence>
<evidence type="ECO:0000256" key="3">
    <source>
        <dbReference type="PROSITE-ProRule" id="PRU00433"/>
    </source>
</evidence>
<keyword evidence="1 3" id="KW-0479">Metal-binding</keyword>
<keyword evidence="2 3" id="KW-0408">Iron</keyword>
<dbReference type="InterPro" id="IPR009056">
    <property type="entry name" value="Cyt_c-like_dom"/>
</dbReference>
<evidence type="ECO:0000313" key="5">
    <source>
        <dbReference type="EMBL" id="KCV68670.1"/>
    </source>
</evidence>
<proteinExistence type="predicted"/>
<dbReference type="PROSITE" id="PS51007">
    <property type="entry name" value="CYTC"/>
    <property type="match status" value="1"/>
</dbReference>
<dbReference type="GO" id="GO:0009055">
    <property type="term" value="F:electron transfer activity"/>
    <property type="evidence" value="ECO:0007669"/>
    <property type="project" value="InterPro"/>
</dbReference>
<dbReference type="STRING" id="691883.A0A058Z330"/>
<dbReference type="AlphaFoldDB" id="A0A058Z330"/>
<dbReference type="OrthoDB" id="28939at2759"/>
<dbReference type="Pfam" id="PF06677">
    <property type="entry name" value="Auto_anti-p27"/>
    <property type="match status" value="1"/>
</dbReference>
<dbReference type="PANTHER" id="PTHR16537">
    <property type="entry name" value="SJOEGREN SYNDROME/SCLERODERMA AUTOANTIGEN 1"/>
    <property type="match status" value="1"/>
</dbReference>
<dbReference type="EMBL" id="KB932208">
    <property type="protein sequence ID" value="KCV68670.1"/>
    <property type="molecule type" value="Genomic_DNA"/>
</dbReference>
<dbReference type="Proteomes" id="UP000030693">
    <property type="component" value="Unassembled WGS sequence"/>
</dbReference>
<dbReference type="GO" id="GO:0020037">
    <property type="term" value="F:heme binding"/>
    <property type="evidence" value="ECO:0007669"/>
    <property type="project" value="InterPro"/>
</dbReference>
<keyword evidence="3" id="KW-0349">Heme</keyword>
<dbReference type="RefSeq" id="XP_009497102.1">
    <property type="nucleotide sequence ID" value="XM_009498827.1"/>
</dbReference>
<organism evidence="5">
    <name type="scientific">Fonticula alba</name>
    <name type="common">Slime mold</name>
    <dbReference type="NCBI Taxonomy" id="691883"/>
    <lineage>
        <taxon>Eukaryota</taxon>
        <taxon>Rotosphaerida</taxon>
        <taxon>Fonticulaceae</taxon>
        <taxon>Fonticula</taxon>
    </lineage>
</organism>